<keyword evidence="3" id="KW-1185">Reference proteome</keyword>
<dbReference type="EMBL" id="JARBDR010000246">
    <property type="protein sequence ID" value="KAJ8317708.1"/>
    <property type="molecule type" value="Genomic_DNA"/>
</dbReference>
<feature type="transmembrane region" description="Helical" evidence="1">
    <location>
        <begin position="140"/>
        <end position="165"/>
    </location>
</feature>
<name>A0ABQ9FK64_TEGGR</name>
<evidence type="ECO:0000313" key="3">
    <source>
        <dbReference type="Proteomes" id="UP001217089"/>
    </source>
</evidence>
<sequence>MFIINPIAACIRRRIAFPFSIQTICVNSKTLNCKTNRMMFKKNSHVHILSIKLKWIVHIKLPQAVFCDAKFKSSQFLKTVICRHKTKLLTNLLQVKRKLQESTVGIYRQDNISLTVVDRNIGLTDTVGEMVKGTVPDKGWAWMIIVASFLSHIIFGTFLKCIGVFHTSLLLQFGQNVSLTSLAGGLFSSLLTLTVLKSFANNIISSVFFKFIGRIMLTLFYITSLCNTSLNVALFLLLISKHRRTFIKKTLVFETERLVHNFYRFIALLTQYCSNCFFKLRIFVIKSNAYSKGLKFINDITHLTH</sequence>
<keyword evidence="1" id="KW-0812">Transmembrane</keyword>
<evidence type="ECO:0000256" key="1">
    <source>
        <dbReference type="SAM" id="Phobius"/>
    </source>
</evidence>
<feature type="transmembrane region" description="Helical" evidence="1">
    <location>
        <begin position="219"/>
        <end position="239"/>
    </location>
</feature>
<gene>
    <name evidence="2" type="ORF">KUTeg_005612</name>
</gene>
<evidence type="ECO:0008006" key="4">
    <source>
        <dbReference type="Google" id="ProtNLM"/>
    </source>
</evidence>
<proteinExistence type="predicted"/>
<reference evidence="2 3" key="1">
    <citation type="submission" date="2022-12" db="EMBL/GenBank/DDBJ databases">
        <title>Chromosome-level genome of Tegillarca granosa.</title>
        <authorList>
            <person name="Kim J."/>
        </authorList>
    </citation>
    <scope>NUCLEOTIDE SEQUENCE [LARGE SCALE GENOMIC DNA]</scope>
    <source>
        <strain evidence="2">Teg-2019</strain>
        <tissue evidence="2">Adductor muscle</tissue>
    </source>
</reference>
<keyword evidence="1" id="KW-1133">Transmembrane helix</keyword>
<organism evidence="2 3">
    <name type="scientific">Tegillarca granosa</name>
    <name type="common">Malaysian cockle</name>
    <name type="synonym">Anadara granosa</name>
    <dbReference type="NCBI Taxonomy" id="220873"/>
    <lineage>
        <taxon>Eukaryota</taxon>
        <taxon>Metazoa</taxon>
        <taxon>Spiralia</taxon>
        <taxon>Lophotrochozoa</taxon>
        <taxon>Mollusca</taxon>
        <taxon>Bivalvia</taxon>
        <taxon>Autobranchia</taxon>
        <taxon>Pteriomorphia</taxon>
        <taxon>Arcoida</taxon>
        <taxon>Arcoidea</taxon>
        <taxon>Arcidae</taxon>
        <taxon>Tegillarca</taxon>
    </lineage>
</organism>
<comment type="caution">
    <text evidence="2">The sequence shown here is derived from an EMBL/GenBank/DDBJ whole genome shotgun (WGS) entry which is preliminary data.</text>
</comment>
<accession>A0ABQ9FK64</accession>
<protein>
    <recommendedName>
        <fullName evidence="4">Transmembrane protein</fullName>
    </recommendedName>
</protein>
<evidence type="ECO:0000313" key="2">
    <source>
        <dbReference type="EMBL" id="KAJ8317708.1"/>
    </source>
</evidence>
<feature type="transmembrane region" description="Helical" evidence="1">
    <location>
        <begin position="177"/>
        <end position="199"/>
    </location>
</feature>
<keyword evidence="1" id="KW-0472">Membrane</keyword>
<dbReference type="Proteomes" id="UP001217089">
    <property type="component" value="Unassembled WGS sequence"/>
</dbReference>